<dbReference type="InterPro" id="IPR029787">
    <property type="entry name" value="Nucleotide_cyclase"/>
</dbReference>
<evidence type="ECO:0000259" key="3">
    <source>
        <dbReference type="PROSITE" id="PS50887"/>
    </source>
</evidence>
<dbReference type="InterPro" id="IPR052155">
    <property type="entry name" value="Biofilm_reg_signaling"/>
</dbReference>
<dbReference type="EMBL" id="VOBR01000049">
    <property type="protein sequence ID" value="TWP44745.1"/>
    <property type="molecule type" value="Genomic_DNA"/>
</dbReference>
<dbReference type="PROSITE" id="PS50883">
    <property type="entry name" value="EAL"/>
    <property type="match status" value="1"/>
</dbReference>
<dbReference type="SUPFAM" id="SSF55785">
    <property type="entry name" value="PYP-like sensor domain (PAS domain)"/>
    <property type="match status" value="1"/>
</dbReference>
<name>A0A563EFK1_9PSEU</name>
<protein>
    <submittedName>
        <fullName evidence="4">EAL domain-containing protein</fullName>
    </submittedName>
</protein>
<sequence>MQRSQLAHVWARAISSTAYVPLSPAEIEAYLYELLELLPTAPETVAERMVAIRLTGPDSLRRTIEVLAPEYEQSVIATLSSQYAFAMRLDAFDQQEQIKVALMASKRRVERVLKVSEARFREVFTSSALGIAITDFAGVCVEANDTLAEIVGHGSLIGRSLFDFFHPADAERLGAAYRRVRNGVVDRFREQRKLIRADGEPVWVYLAGSLLHDADGVPTHHVTMIEDISELYLLQKNLDHQLLHDSLTGLPNRQHFVTQLEKLHGQGPITLYHLDLDAFSVVNNGLGHAAGDTLLRSVAQRLHAVASAQNAVLARIGGGEFGIVCFANEVPEMVSLIQEELTEPTYVDGHGLALSVSIGVVDRPPGSSSVSELLRAANSALRQAQQRGMRQWALYDPHEDAVRRGQAALAAALPGAVESGELSVDYSAVLDLPSREVIGLAARLRWGDLGHAQTLALAEETGISLPIGQWLLHESCAQAAQWLSALGERAPMLHVALSPLQSRDEDLVAHVKRTLDETGLPASQLRVALDIGSVLAGDDNVHVLADNGIGTGVDGFHGGYHELALLSELPVRAVVVRAAVAAEGTVLHAAMGDVVAAVHRLGVRVVADGVGSDGDADWWTSVGADAVHGLMPALSAAEMTEYLAN</sequence>
<dbReference type="AlphaFoldDB" id="A0A563EFK1"/>
<dbReference type="PROSITE" id="PS50113">
    <property type="entry name" value="PAC"/>
    <property type="match status" value="1"/>
</dbReference>
<dbReference type="NCBIfam" id="TIGR00229">
    <property type="entry name" value="sensory_box"/>
    <property type="match status" value="1"/>
</dbReference>
<accession>A0A563EFK1</accession>
<feature type="domain" description="PAC" evidence="1">
    <location>
        <begin position="188"/>
        <end position="240"/>
    </location>
</feature>
<dbReference type="InterPro" id="IPR000160">
    <property type="entry name" value="GGDEF_dom"/>
</dbReference>
<evidence type="ECO:0000259" key="2">
    <source>
        <dbReference type="PROSITE" id="PS50883"/>
    </source>
</evidence>
<organism evidence="4 5">
    <name type="scientific">Lentzea tibetensis</name>
    <dbReference type="NCBI Taxonomy" id="2591470"/>
    <lineage>
        <taxon>Bacteria</taxon>
        <taxon>Bacillati</taxon>
        <taxon>Actinomycetota</taxon>
        <taxon>Actinomycetes</taxon>
        <taxon>Pseudonocardiales</taxon>
        <taxon>Pseudonocardiaceae</taxon>
        <taxon>Lentzea</taxon>
    </lineage>
</organism>
<dbReference type="RefSeq" id="WP_146360660.1">
    <property type="nucleotide sequence ID" value="NZ_VOBR01000049.1"/>
</dbReference>
<dbReference type="SUPFAM" id="SSF141868">
    <property type="entry name" value="EAL domain-like"/>
    <property type="match status" value="1"/>
</dbReference>
<proteinExistence type="predicted"/>
<dbReference type="Gene3D" id="3.20.20.450">
    <property type="entry name" value="EAL domain"/>
    <property type="match status" value="1"/>
</dbReference>
<dbReference type="InterPro" id="IPR035965">
    <property type="entry name" value="PAS-like_dom_sf"/>
</dbReference>
<evidence type="ECO:0000313" key="5">
    <source>
        <dbReference type="Proteomes" id="UP000316639"/>
    </source>
</evidence>
<feature type="domain" description="GGDEF" evidence="3">
    <location>
        <begin position="267"/>
        <end position="397"/>
    </location>
</feature>
<dbReference type="Pfam" id="PF00990">
    <property type="entry name" value="GGDEF"/>
    <property type="match status" value="1"/>
</dbReference>
<dbReference type="NCBIfam" id="TIGR00254">
    <property type="entry name" value="GGDEF"/>
    <property type="match status" value="1"/>
</dbReference>
<dbReference type="CDD" id="cd01948">
    <property type="entry name" value="EAL"/>
    <property type="match status" value="1"/>
</dbReference>
<dbReference type="InterPro" id="IPR000014">
    <property type="entry name" value="PAS"/>
</dbReference>
<dbReference type="InterPro" id="IPR035919">
    <property type="entry name" value="EAL_sf"/>
</dbReference>
<dbReference type="PROSITE" id="PS50887">
    <property type="entry name" value="GGDEF"/>
    <property type="match status" value="1"/>
</dbReference>
<dbReference type="PANTHER" id="PTHR44757">
    <property type="entry name" value="DIGUANYLATE CYCLASE DGCP"/>
    <property type="match status" value="1"/>
</dbReference>
<dbReference type="InterPro" id="IPR000700">
    <property type="entry name" value="PAS-assoc_C"/>
</dbReference>
<dbReference type="SUPFAM" id="SSF55073">
    <property type="entry name" value="Nucleotide cyclase"/>
    <property type="match status" value="1"/>
</dbReference>
<dbReference type="CDD" id="cd01949">
    <property type="entry name" value="GGDEF"/>
    <property type="match status" value="1"/>
</dbReference>
<dbReference type="OrthoDB" id="23692at2"/>
<feature type="domain" description="EAL" evidence="2">
    <location>
        <begin position="406"/>
        <end position="645"/>
    </location>
</feature>
<gene>
    <name evidence="4" type="ORF">FKR81_40930</name>
</gene>
<dbReference type="InterPro" id="IPR001633">
    <property type="entry name" value="EAL_dom"/>
</dbReference>
<reference evidence="4 5" key="1">
    <citation type="submission" date="2019-07" db="EMBL/GenBank/DDBJ databases">
        <title>Lentzea xizangensis sp. nov., isolated from Qinghai-Tibetan Plateau Soils.</title>
        <authorList>
            <person name="Huang J."/>
        </authorList>
    </citation>
    <scope>NUCLEOTIDE SEQUENCE [LARGE SCALE GENOMIC DNA]</scope>
    <source>
        <strain evidence="4 5">FXJ1.1311</strain>
    </source>
</reference>
<dbReference type="Pfam" id="PF00563">
    <property type="entry name" value="EAL"/>
    <property type="match status" value="1"/>
</dbReference>
<dbReference type="SMART" id="SM00267">
    <property type="entry name" value="GGDEF"/>
    <property type="match status" value="1"/>
</dbReference>
<keyword evidence="5" id="KW-1185">Reference proteome</keyword>
<dbReference type="InterPro" id="IPR043128">
    <property type="entry name" value="Rev_trsase/Diguanyl_cyclase"/>
</dbReference>
<dbReference type="SMART" id="SM00091">
    <property type="entry name" value="PAS"/>
    <property type="match status" value="1"/>
</dbReference>
<dbReference type="Proteomes" id="UP000316639">
    <property type="component" value="Unassembled WGS sequence"/>
</dbReference>
<dbReference type="CDD" id="cd00130">
    <property type="entry name" value="PAS"/>
    <property type="match status" value="1"/>
</dbReference>
<evidence type="ECO:0000313" key="4">
    <source>
        <dbReference type="EMBL" id="TWP44745.1"/>
    </source>
</evidence>
<dbReference type="Gene3D" id="3.30.70.270">
    <property type="match status" value="1"/>
</dbReference>
<dbReference type="Pfam" id="PF13426">
    <property type="entry name" value="PAS_9"/>
    <property type="match status" value="1"/>
</dbReference>
<evidence type="ECO:0000259" key="1">
    <source>
        <dbReference type="PROSITE" id="PS50113"/>
    </source>
</evidence>
<comment type="caution">
    <text evidence="4">The sequence shown here is derived from an EMBL/GenBank/DDBJ whole genome shotgun (WGS) entry which is preliminary data.</text>
</comment>
<dbReference type="SMART" id="SM00052">
    <property type="entry name" value="EAL"/>
    <property type="match status" value="1"/>
</dbReference>
<dbReference type="Gene3D" id="3.30.450.20">
    <property type="entry name" value="PAS domain"/>
    <property type="match status" value="1"/>
</dbReference>
<dbReference type="PANTHER" id="PTHR44757:SF2">
    <property type="entry name" value="BIOFILM ARCHITECTURE MAINTENANCE PROTEIN MBAA"/>
    <property type="match status" value="1"/>
</dbReference>